<sequence>MTLRGGITYPQPVAGPARAAGDGAWYAVSEDRRSVHVWALRDGA</sequence>
<accession>A0ABQ3D4Y5</accession>
<dbReference type="EMBL" id="BMVN01000037">
    <property type="protein sequence ID" value="GHA56876.1"/>
    <property type="molecule type" value="Genomic_DNA"/>
</dbReference>
<keyword evidence="2" id="KW-1185">Reference proteome</keyword>
<organism evidence="1 2">
    <name type="scientific">Streptomyces canarius</name>
    <dbReference type="NCBI Taxonomy" id="285453"/>
    <lineage>
        <taxon>Bacteria</taxon>
        <taxon>Bacillati</taxon>
        <taxon>Actinomycetota</taxon>
        <taxon>Actinomycetes</taxon>
        <taxon>Kitasatosporales</taxon>
        <taxon>Streptomycetaceae</taxon>
        <taxon>Streptomyces</taxon>
    </lineage>
</organism>
<reference evidence="2" key="1">
    <citation type="journal article" date="2019" name="Int. J. Syst. Evol. Microbiol.">
        <title>The Global Catalogue of Microorganisms (GCM) 10K type strain sequencing project: providing services to taxonomists for standard genome sequencing and annotation.</title>
        <authorList>
            <consortium name="The Broad Institute Genomics Platform"/>
            <consortium name="The Broad Institute Genome Sequencing Center for Infectious Disease"/>
            <person name="Wu L."/>
            <person name="Ma J."/>
        </authorList>
    </citation>
    <scope>NUCLEOTIDE SEQUENCE [LARGE SCALE GENOMIC DNA]</scope>
    <source>
        <strain evidence="2">JCM 4733</strain>
    </source>
</reference>
<proteinExistence type="predicted"/>
<dbReference type="Proteomes" id="UP000653644">
    <property type="component" value="Unassembled WGS sequence"/>
</dbReference>
<protein>
    <submittedName>
        <fullName evidence="1">Uncharacterized protein</fullName>
    </submittedName>
</protein>
<evidence type="ECO:0000313" key="2">
    <source>
        <dbReference type="Proteomes" id="UP000653644"/>
    </source>
</evidence>
<comment type="caution">
    <text evidence="1">The sequence shown here is derived from an EMBL/GenBank/DDBJ whole genome shotgun (WGS) entry which is preliminary data.</text>
</comment>
<dbReference type="RefSeq" id="WP_268252830.1">
    <property type="nucleotide sequence ID" value="NZ_BMVN01000037.1"/>
</dbReference>
<gene>
    <name evidence="1" type="ORF">GCM10010345_71740</name>
</gene>
<name>A0ABQ3D4Y5_9ACTN</name>
<evidence type="ECO:0000313" key="1">
    <source>
        <dbReference type="EMBL" id="GHA56876.1"/>
    </source>
</evidence>